<keyword evidence="1" id="KW-1133">Transmembrane helix</keyword>
<accession>A0A7X0NKB9</accession>
<dbReference type="Proteomes" id="UP000537141">
    <property type="component" value="Unassembled WGS sequence"/>
</dbReference>
<dbReference type="AlphaFoldDB" id="A0A7X0NKB9"/>
<comment type="caution">
    <text evidence="2">The sequence shown here is derived from an EMBL/GenBank/DDBJ whole genome shotgun (WGS) entry which is preliminary data.</text>
</comment>
<keyword evidence="1" id="KW-0472">Membrane</keyword>
<proteinExistence type="predicted"/>
<protein>
    <submittedName>
        <fullName evidence="2">Uncharacterized protein RhaS with RHS repeats</fullName>
    </submittedName>
</protein>
<keyword evidence="3" id="KW-1185">Reference proteome</keyword>
<gene>
    <name evidence="2" type="ORF">HNQ55_003526</name>
</gene>
<name>A0A7X0NKB9_9GAMM</name>
<organism evidence="2 3">
    <name type="scientific">Thalassotalea piscium</name>
    <dbReference type="NCBI Taxonomy" id="1230533"/>
    <lineage>
        <taxon>Bacteria</taxon>
        <taxon>Pseudomonadati</taxon>
        <taxon>Pseudomonadota</taxon>
        <taxon>Gammaproteobacteria</taxon>
        <taxon>Alteromonadales</taxon>
        <taxon>Colwelliaceae</taxon>
        <taxon>Thalassotalea</taxon>
    </lineage>
</organism>
<feature type="transmembrane region" description="Helical" evidence="1">
    <location>
        <begin position="32"/>
        <end position="54"/>
    </location>
</feature>
<dbReference type="NCBIfam" id="TIGR03696">
    <property type="entry name" value="Rhs_assc_core"/>
    <property type="match status" value="1"/>
</dbReference>
<dbReference type="InterPro" id="IPR022385">
    <property type="entry name" value="Rhs_assc_core"/>
</dbReference>
<evidence type="ECO:0000313" key="2">
    <source>
        <dbReference type="EMBL" id="MBB6544990.1"/>
    </source>
</evidence>
<dbReference type="Gene3D" id="2.180.10.10">
    <property type="entry name" value="RHS repeat-associated core"/>
    <property type="match status" value="1"/>
</dbReference>
<sequence length="200" mass="19048">MQTDPIGYKDGMNWYAYVGNDPVNMADPTGEFGIFGALIGGAFGAVSSIAVQAFTGDKKINWSTVGAATLTGAAVGATGGLAGAAVAKIGLQGAEAAATVLIPSSGVAAVGGAATQMVENVANGDPIDQGVAKAAGVSAGGTVIGGVAGEKAVKALTSSSSLGPAGTLAGGKVTAEAIVTGTQESINQAASNTCIGDNCN</sequence>
<evidence type="ECO:0000256" key="1">
    <source>
        <dbReference type="SAM" id="Phobius"/>
    </source>
</evidence>
<reference evidence="2 3" key="1">
    <citation type="submission" date="2020-08" db="EMBL/GenBank/DDBJ databases">
        <title>Genomic Encyclopedia of Type Strains, Phase IV (KMG-IV): sequencing the most valuable type-strain genomes for metagenomic binning, comparative biology and taxonomic classification.</title>
        <authorList>
            <person name="Goeker M."/>
        </authorList>
    </citation>
    <scope>NUCLEOTIDE SEQUENCE [LARGE SCALE GENOMIC DNA]</scope>
    <source>
        <strain evidence="2 3">DSM 26287</strain>
    </source>
</reference>
<keyword evidence="1" id="KW-0812">Transmembrane</keyword>
<evidence type="ECO:0000313" key="3">
    <source>
        <dbReference type="Proteomes" id="UP000537141"/>
    </source>
</evidence>
<dbReference type="EMBL" id="JACHHU010000042">
    <property type="protein sequence ID" value="MBB6544990.1"/>
    <property type="molecule type" value="Genomic_DNA"/>
</dbReference>